<dbReference type="AlphaFoldDB" id="A0A446BD43"/>
<evidence type="ECO:0000256" key="1">
    <source>
        <dbReference type="SAM" id="SignalP"/>
    </source>
</evidence>
<keyword evidence="1" id="KW-0732">Signal</keyword>
<feature type="signal peptide" evidence="1">
    <location>
        <begin position="1"/>
        <end position="18"/>
    </location>
</feature>
<dbReference type="EMBL" id="OUUZ01000004">
    <property type="protein sequence ID" value="SPQ20348.1"/>
    <property type="molecule type" value="Genomic_DNA"/>
</dbReference>
<evidence type="ECO:0000313" key="3">
    <source>
        <dbReference type="Proteomes" id="UP000289323"/>
    </source>
</evidence>
<proteinExistence type="predicted"/>
<feature type="chain" id="PRO_5019038981" evidence="1">
    <location>
        <begin position="19"/>
        <end position="87"/>
    </location>
</feature>
<gene>
    <name evidence="2" type="ORF">TT172_LOCUS2767</name>
</gene>
<accession>A0A446BD43</accession>
<evidence type="ECO:0000313" key="2">
    <source>
        <dbReference type="EMBL" id="SPQ20348.1"/>
    </source>
</evidence>
<name>A0A446BD43_9PEZI</name>
<reference evidence="2 3" key="1">
    <citation type="submission" date="2018-04" db="EMBL/GenBank/DDBJ databases">
        <authorList>
            <person name="Huttner S."/>
            <person name="Dainat J."/>
        </authorList>
    </citation>
    <scope>NUCLEOTIDE SEQUENCE [LARGE SCALE GENOMIC DNA]</scope>
</reference>
<sequence>MQFTSIFTVLAVAMTAAALPSAGTVAPRVTDNNYCSSETANTCCTGVANCVLQLVGETCSGSAYCCETDAPQGGLVNVEALGCTKVQ</sequence>
<dbReference type="Proteomes" id="UP000289323">
    <property type="component" value="Unassembled WGS sequence"/>
</dbReference>
<organism evidence="2 3">
    <name type="scientific">Thermothielavioides terrestris</name>
    <dbReference type="NCBI Taxonomy" id="2587410"/>
    <lineage>
        <taxon>Eukaryota</taxon>
        <taxon>Fungi</taxon>
        <taxon>Dikarya</taxon>
        <taxon>Ascomycota</taxon>
        <taxon>Pezizomycotina</taxon>
        <taxon>Sordariomycetes</taxon>
        <taxon>Sordariomycetidae</taxon>
        <taxon>Sordariales</taxon>
        <taxon>Chaetomiaceae</taxon>
        <taxon>Thermothielavioides</taxon>
    </lineage>
</organism>
<protein>
    <submittedName>
        <fullName evidence="2">B201ef5b-226d-41db-93e4-fd923eaff6dc</fullName>
    </submittedName>
</protein>